<feature type="chain" id="PRO_5002871470" evidence="1">
    <location>
        <begin position="24"/>
        <end position="340"/>
    </location>
</feature>
<evidence type="ECO:0000313" key="4">
    <source>
        <dbReference type="Proteomes" id="UP000000739"/>
    </source>
</evidence>
<evidence type="ECO:0000256" key="1">
    <source>
        <dbReference type="SAM" id="SignalP"/>
    </source>
</evidence>
<dbReference type="HOGENOM" id="CLU_071515_0_0_7"/>
<accession>B8F9Z0</accession>
<evidence type="ECO:0000313" key="3">
    <source>
        <dbReference type="EMBL" id="ACL03086.1"/>
    </source>
</evidence>
<feature type="signal peptide" evidence="1">
    <location>
        <begin position="1"/>
        <end position="23"/>
    </location>
</feature>
<evidence type="ECO:0000259" key="2">
    <source>
        <dbReference type="Pfam" id="PF01345"/>
    </source>
</evidence>
<gene>
    <name evidence="3" type="ordered locus">Dalk_1386</name>
</gene>
<reference evidence="3 4" key="1">
    <citation type="journal article" date="2012" name="Environ. Microbiol.">
        <title>The genome sequence of Desulfatibacillum alkenivorans AK-01: a blueprint for anaerobic alkane oxidation.</title>
        <authorList>
            <person name="Callaghan A.V."/>
            <person name="Morris B.E."/>
            <person name="Pereira I.A."/>
            <person name="McInerney M.J."/>
            <person name="Austin R.N."/>
            <person name="Groves J.T."/>
            <person name="Kukor J.J."/>
            <person name="Suflita J.M."/>
            <person name="Young L.Y."/>
            <person name="Zylstra G.J."/>
            <person name="Wawrik B."/>
        </authorList>
    </citation>
    <scope>NUCLEOTIDE SEQUENCE [LARGE SCALE GENOMIC DNA]</scope>
    <source>
        <strain evidence="3 4">AK-01</strain>
    </source>
</reference>
<proteinExistence type="predicted"/>
<sequence length="340" mass="34509">MKRLAIIAMAIFAVITLTTGAWALGTDAGTIVTNTATATYGLGDVTGITKTASDTFTVAELINFTVVAQNSPLSVTPDSDDQAITYLITNTGNSTEDFILSAVSGIAALGGDFNPTIISMYQDNDGTGAWDPVVDIVNLNDGDRVTIPEDGTLYIHVSNTIPAVDPLGVSPLMEDGDEGYTELTVQSATHADNGGLETDIAGTVIADGYAAGVDAVIAVAGGQEAVVGTYVVQNIVLSLTKTSAIVDTFGGSQPLPGATVTYTIVADVTFGTGTAKGVVVTDNIPAGTTYVAGTLKLNTVAYAGPGGYIGATDSISVTLGDMSTATASQTIEFQVTIDAN</sequence>
<dbReference type="InterPro" id="IPR001434">
    <property type="entry name" value="OmcB-like_DUF11"/>
</dbReference>
<dbReference type="eggNOG" id="COG4719">
    <property type="taxonomic scope" value="Bacteria"/>
</dbReference>
<keyword evidence="1" id="KW-0732">Signal</keyword>
<feature type="domain" description="DUF11" evidence="2">
    <location>
        <begin position="245"/>
        <end position="337"/>
    </location>
</feature>
<name>B8F9Z0_DESAL</name>
<dbReference type="InterPro" id="IPR047589">
    <property type="entry name" value="DUF11_rpt"/>
</dbReference>
<dbReference type="NCBIfam" id="TIGR01451">
    <property type="entry name" value="B_ant_repeat"/>
    <property type="match status" value="1"/>
</dbReference>
<protein>
    <submittedName>
        <fullName evidence="3">Conserved repeat domain protein</fullName>
    </submittedName>
</protein>
<dbReference type="KEGG" id="dal:Dalk_1386"/>
<keyword evidence="4" id="KW-1185">Reference proteome</keyword>
<dbReference type="Proteomes" id="UP000000739">
    <property type="component" value="Chromosome"/>
</dbReference>
<dbReference type="Pfam" id="PF01345">
    <property type="entry name" value="DUF11"/>
    <property type="match status" value="1"/>
</dbReference>
<organism evidence="3 4">
    <name type="scientific">Desulfatibacillum aliphaticivorans</name>
    <dbReference type="NCBI Taxonomy" id="218208"/>
    <lineage>
        <taxon>Bacteria</taxon>
        <taxon>Pseudomonadati</taxon>
        <taxon>Thermodesulfobacteriota</taxon>
        <taxon>Desulfobacteria</taxon>
        <taxon>Desulfobacterales</taxon>
        <taxon>Desulfatibacillaceae</taxon>
        <taxon>Desulfatibacillum</taxon>
    </lineage>
</organism>
<dbReference type="AlphaFoldDB" id="B8F9Z0"/>
<dbReference type="EMBL" id="CP001322">
    <property type="protein sequence ID" value="ACL03086.1"/>
    <property type="molecule type" value="Genomic_DNA"/>
</dbReference>